<evidence type="ECO:0000313" key="12">
    <source>
        <dbReference type="EMBL" id="EER11096.1"/>
    </source>
</evidence>
<dbReference type="InterPro" id="IPR000322">
    <property type="entry name" value="Glyco_hydro_31_TIM"/>
</dbReference>
<dbReference type="GO" id="GO:0006491">
    <property type="term" value="P:N-glycan processing"/>
    <property type="evidence" value="ECO:0007669"/>
    <property type="project" value="TreeGrafter"/>
</dbReference>
<dbReference type="InterPro" id="IPR048395">
    <property type="entry name" value="Glyco_hydro_31_C"/>
</dbReference>
<dbReference type="Pfam" id="PF13802">
    <property type="entry name" value="Gal_mutarotas_2"/>
    <property type="match status" value="1"/>
</dbReference>
<evidence type="ECO:0000256" key="3">
    <source>
        <dbReference type="ARBA" id="ARBA00022729"/>
    </source>
</evidence>
<protein>
    <submittedName>
        <fullName evidence="12">Neutral alpha-glucosidase AB, putative</fullName>
    </submittedName>
</protein>
<dbReference type="SUPFAM" id="SSF51445">
    <property type="entry name" value="(Trans)glycosidases"/>
    <property type="match status" value="1"/>
</dbReference>
<organism evidence="13">
    <name type="scientific">Perkinsus marinus (strain ATCC 50983 / TXsc)</name>
    <dbReference type="NCBI Taxonomy" id="423536"/>
    <lineage>
        <taxon>Eukaryota</taxon>
        <taxon>Sar</taxon>
        <taxon>Alveolata</taxon>
        <taxon>Perkinsozoa</taxon>
        <taxon>Perkinsea</taxon>
        <taxon>Perkinsida</taxon>
        <taxon>Perkinsidae</taxon>
        <taxon>Perkinsus</taxon>
    </lineage>
</organism>
<dbReference type="RefSeq" id="XP_002779301.1">
    <property type="nucleotide sequence ID" value="XM_002779255.1"/>
</dbReference>
<keyword evidence="5" id="KW-0325">Glycoprotein</keyword>
<dbReference type="OrthoDB" id="440381at2759"/>
<dbReference type="PANTHER" id="PTHR22762">
    <property type="entry name" value="ALPHA-GLUCOSIDASE"/>
    <property type="match status" value="1"/>
</dbReference>
<comment type="pathway">
    <text evidence="1">Glycan metabolism.</text>
</comment>
<evidence type="ECO:0000259" key="9">
    <source>
        <dbReference type="Pfam" id="PF01055"/>
    </source>
</evidence>
<evidence type="ECO:0000256" key="7">
    <source>
        <dbReference type="RuleBase" id="RU361185"/>
    </source>
</evidence>
<feature type="domain" description="Glycosyl hydrolase family 31 C-terminal" evidence="11">
    <location>
        <begin position="736"/>
        <end position="831"/>
    </location>
</feature>
<feature type="chain" id="PRO_5002952878" evidence="8">
    <location>
        <begin position="19"/>
        <end position="971"/>
    </location>
</feature>
<evidence type="ECO:0000256" key="1">
    <source>
        <dbReference type="ARBA" id="ARBA00004881"/>
    </source>
</evidence>
<feature type="signal peptide" evidence="8">
    <location>
        <begin position="1"/>
        <end position="18"/>
    </location>
</feature>
<dbReference type="InterPro" id="IPR013780">
    <property type="entry name" value="Glyco_hydro_b"/>
</dbReference>
<evidence type="ECO:0000256" key="2">
    <source>
        <dbReference type="ARBA" id="ARBA00007806"/>
    </source>
</evidence>
<keyword evidence="13" id="KW-1185">Reference proteome</keyword>
<evidence type="ECO:0000313" key="13">
    <source>
        <dbReference type="Proteomes" id="UP000007800"/>
    </source>
</evidence>
<dbReference type="InterPro" id="IPR025887">
    <property type="entry name" value="Glyco_hydro_31_N_dom"/>
</dbReference>
<keyword evidence="6 7" id="KW-0326">Glycosidase</keyword>
<reference evidence="12 13" key="1">
    <citation type="submission" date="2008-07" db="EMBL/GenBank/DDBJ databases">
        <authorList>
            <person name="El-Sayed N."/>
            <person name="Caler E."/>
            <person name="Inman J."/>
            <person name="Amedeo P."/>
            <person name="Hass B."/>
            <person name="Wortman J."/>
        </authorList>
    </citation>
    <scope>NUCLEOTIDE SEQUENCE [LARGE SCALE GENOMIC DNA]</scope>
    <source>
        <strain evidence="13">ATCC 50983 / TXsc</strain>
    </source>
</reference>
<keyword evidence="3 8" id="KW-0732">Signal</keyword>
<dbReference type="AlphaFoldDB" id="C5KWM1"/>
<dbReference type="Pfam" id="PF21365">
    <property type="entry name" value="Glyco_hydro_31_3rd"/>
    <property type="match status" value="1"/>
</dbReference>
<dbReference type="Gene3D" id="2.60.40.1760">
    <property type="entry name" value="glycosyl hydrolase (family 31)"/>
    <property type="match status" value="1"/>
</dbReference>
<dbReference type="Pfam" id="PF01055">
    <property type="entry name" value="Glyco_hydro_31_2nd"/>
    <property type="match status" value="1"/>
</dbReference>
<dbReference type="CDD" id="cd06603">
    <property type="entry name" value="GH31_GANC_GANAB_alpha"/>
    <property type="match status" value="1"/>
</dbReference>
<gene>
    <name evidence="12" type="ORF">Pmar_PMAR020075</name>
</gene>
<dbReference type="OMA" id="KERYFCN"/>
<dbReference type="Proteomes" id="UP000007800">
    <property type="component" value="Unassembled WGS sequence"/>
</dbReference>
<comment type="similarity">
    <text evidence="2 7">Belongs to the glycosyl hydrolase 31 family.</text>
</comment>
<dbReference type="SUPFAM" id="SSF51011">
    <property type="entry name" value="Glycosyl hydrolase domain"/>
    <property type="match status" value="1"/>
</dbReference>
<dbReference type="GO" id="GO:0005975">
    <property type="term" value="P:carbohydrate metabolic process"/>
    <property type="evidence" value="ECO:0007669"/>
    <property type="project" value="InterPro"/>
</dbReference>
<evidence type="ECO:0000256" key="8">
    <source>
        <dbReference type="SAM" id="SignalP"/>
    </source>
</evidence>
<evidence type="ECO:0000259" key="10">
    <source>
        <dbReference type="Pfam" id="PF13802"/>
    </source>
</evidence>
<dbReference type="InParanoid" id="C5KWM1"/>
<dbReference type="InterPro" id="IPR017853">
    <property type="entry name" value="GH"/>
</dbReference>
<evidence type="ECO:0000259" key="11">
    <source>
        <dbReference type="Pfam" id="PF21365"/>
    </source>
</evidence>
<evidence type="ECO:0000256" key="4">
    <source>
        <dbReference type="ARBA" id="ARBA00022801"/>
    </source>
</evidence>
<sequence>MRFLGFSLLILPIVDVFAQDLVNTHRTCSENGFCNRFRDWAHLPIDNRRIYYIPDGELQAARTGVYRVPVRSAKIEKLDEPILEAELHFYSDNTVRFIVDENQKLVGNGRRRYRIPSGDVIQDSELQPHGSVRYSYDKQARQSTFDLGDSTLVQVDHDTVVIFLMVDGRVVQTINEKQLFVVESAREHYGDICPFAIKQSQDLYLDPACTPQEHPGTWAEEYRELTDYKPHGPSSVALDITFHGRVPALYGLPEKGTRRLKLKIDGDDDNKLYRFFNLGYAAYSVDSGTSALYGTVPTLTALQAPVRSSMLWVNPSDTYIALERNEDNSIHSWFLSESGVIDVFLFPQRTTLSAMKSYHDVVGYAPLPPYFSLGFHRSHYSYESQRDILDIVDNYTDLHIPVDVFWLDIEHTNGKQYFTWNQTLFPDPLKMVQRVNSLGKEMVTIVDPHLKATRSYPIYLDGYCKDVFVKERYFCNLDTCNGRADCLRSPLRGADDEKSENELKCGSYTDEVFKGLCWPGVSAWPDFTSPRVRQWWAKLFEPDGVNEYFYTWNDMNEPSVFQDMEMTMNRDLVHAGEVEHRDVHNAYGHYFRMATFEGHLKYRRPGKRPFVLTRSFYVGSHRFGPMWNGDSLSQWDNLQAVLPMFMTLSAPGGYSFTGSDVGGFTGLPSAELLTRWNQLAAATSVFYRLHSDIVSPPRDPWLYDDRTLKRFRDAVRDRYQLLPFWYTLFARYSMFGEPMLRPLWFDYMHDANTFDSNSDEYDQALNQEAILGTDILVRGVTEEDVSEVKVYLPAGTQWYDDDHKIISGGSMQTVAVTLDKIPRFYRAGSIIPRKARVRDSTKGSEVDPLTMWINEDPESHRAKGCVYLDDGSSYNSTSSGQYALYKIRFNRPNITVYRESGTGDFPLIIDRIKLVSSPQGIVNSTKVDPVTVEINPPMTVEYDEMSFRIEGNILETEARLPSQGGMDILVE</sequence>
<dbReference type="Gene3D" id="2.60.40.1180">
    <property type="entry name" value="Golgi alpha-mannosidase II"/>
    <property type="match status" value="2"/>
</dbReference>
<dbReference type="EMBL" id="GG677039">
    <property type="protein sequence ID" value="EER11096.1"/>
    <property type="molecule type" value="Genomic_DNA"/>
</dbReference>
<feature type="domain" description="Glycoside hydrolase family 31 N-terminal" evidence="10">
    <location>
        <begin position="85"/>
        <end position="320"/>
    </location>
</feature>
<dbReference type="Gene3D" id="3.20.20.80">
    <property type="entry name" value="Glycosidases"/>
    <property type="match status" value="2"/>
</dbReference>
<dbReference type="GeneID" id="9056477"/>
<evidence type="ECO:0000256" key="6">
    <source>
        <dbReference type="ARBA" id="ARBA00023295"/>
    </source>
</evidence>
<evidence type="ECO:0000256" key="5">
    <source>
        <dbReference type="ARBA" id="ARBA00023180"/>
    </source>
</evidence>
<proteinExistence type="inferred from homology"/>
<feature type="domain" description="Glycoside hydrolase family 31 TIM barrel" evidence="9">
    <location>
        <begin position="366"/>
        <end position="728"/>
    </location>
</feature>
<dbReference type="GO" id="GO:0090599">
    <property type="term" value="F:alpha-glucosidase activity"/>
    <property type="evidence" value="ECO:0007669"/>
    <property type="project" value="TreeGrafter"/>
</dbReference>
<accession>C5KWM1</accession>
<keyword evidence="4 7" id="KW-0378">Hydrolase</keyword>
<dbReference type="PANTHER" id="PTHR22762:SF54">
    <property type="entry name" value="BCDNA.GH04962"/>
    <property type="match status" value="1"/>
</dbReference>
<name>C5KWM1_PERM5</name>